<dbReference type="Gene3D" id="2.70.170.10">
    <property type="entry name" value="Neurotransmitter-gated ion-channel ligand-binding domain"/>
    <property type="match status" value="1"/>
</dbReference>
<dbReference type="Gene3D" id="1.20.58.390">
    <property type="entry name" value="Neurotransmitter-gated ion-channel transmembrane domain"/>
    <property type="match status" value="1"/>
</dbReference>
<dbReference type="GO" id="GO:0005230">
    <property type="term" value="F:extracellular ligand-gated monoatomic ion channel activity"/>
    <property type="evidence" value="ECO:0007669"/>
    <property type="project" value="InterPro"/>
</dbReference>
<keyword evidence="6" id="KW-0175">Coiled coil</keyword>
<comment type="similarity">
    <text evidence="5">Belongs to the ligand-gated ion channel (TC 1.A.9) family.</text>
</comment>
<keyword evidence="5" id="KW-0813">Transport</keyword>
<dbReference type="Pfam" id="PF02932">
    <property type="entry name" value="Neur_chan_memb"/>
    <property type="match status" value="1"/>
</dbReference>
<accession>A0AA88XFB8</accession>
<keyword evidence="5" id="KW-0732">Signal</keyword>
<dbReference type="InterPro" id="IPR006201">
    <property type="entry name" value="Neur_channel"/>
</dbReference>
<dbReference type="EMBL" id="VSWD01000013">
    <property type="protein sequence ID" value="KAK3084418.1"/>
    <property type="molecule type" value="Genomic_DNA"/>
</dbReference>
<keyword evidence="5" id="KW-0407">Ion channel</keyword>
<dbReference type="PANTHER" id="PTHR18945">
    <property type="entry name" value="NEUROTRANSMITTER GATED ION CHANNEL"/>
    <property type="match status" value="1"/>
</dbReference>
<dbReference type="PROSITE" id="PS00236">
    <property type="entry name" value="NEUROTR_ION_CHANNEL"/>
    <property type="match status" value="1"/>
</dbReference>
<dbReference type="AlphaFoldDB" id="A0AA88XFB8"/>
<feature type="domain" description="Neurotransmitter-gated ion-channel ligand-binding" evidence="7">
    <location>
        <begin position="26"/>
        <end position="231"/>
    </location>
</feature>
<feature type="domain" description="Neurotransmitter-gated ion-channel transmembrane" evidence="8">
    <location>
        <begin position="238"/>
        <end position="356"/>
    </location>
</feature>
<dbReference type="FunFam" id="2.70.170.10:FF:000028">
    <property type="entry name" value="AcetylCholine Receptor"/>
    <property type="match status" value="1"/>
</dbReference>
<proteinExistence type="inferred from homology"/>
<dbReference type="CDD" id="cd19051">
    <property type="entry name" value="LGIC_TM_cation"/>
    <property type="match status" value="1"/>
</dbReference>
<dbReference type="InterPro" id="IPR006029">
    <property type="entry name" value="Neurotrans-gated_channel_TM"/>
</dbReference>
<dbReference type="InterPro" id="IPR038050">
    <property type="entry name" value="Neuro_actylchol_rec"/>
</dbReference>
<feature type="transmembrane region" description="Helical" evidence="5">
    <location>
        <begin position="368"/>
        <end position="387"/>
    </location>
</feature>
<dbReference type="SUPFAM" id="SSF63712">
    <property type="entry name" value="Nicotinic receptor ligand binding domain-like"/>
    <property type="match status" value="1"/>
</dbReference>
<name>A0AA88XFB8_PINIB</name>
<comment type="caution">
    <text evidence="9">The sequence shown here is derived from an EMBL/GenBank/DDBJ whole genome shotgun (WGS) entry which is preliminary data.</text>
</comment>
<dbReference type="Pfam" id="PF02931">
    <property type="entry name" value="Neur_chan_LBD"/>
    <property type="match status" value="1"/>
</dbReference>
<dbReference type="InterPro" id="IPR036719">
    <property type="entry name" value="Neuro-gated_channel_TM_sf"/>
</dbReference>
<keyword evidence="2 5" id="KW-0812">Transmembrane</keyword>
<dbReference type="PRINTS" id="PR00252">
    <property type="entry name" value="NRIONCHANNEL"/>
</dbReference>
<evidence type="ECO:0000256" key="6">
    <source>
        <dbReference type="SAM" id="Coils"/>
    </source>
</evidence>
<protein>
    <submittedName>
        <fullName evidence="9">Uncharacterized protein</fullName>
    </submittedName>
</protein>
<dbReference type="SUPFAM" id="SSF90112">
    <property type="entry name" value="Neurotransmitter-gated ion-channel transmembrane pore"/>
    <property type="match status" value="1"/>
</dbReference>
<feature type="chain" id="PRO_5041515669" evidence="5">
    <location>
        <begin position="18"/>
        <end position="390"/>
    </location>
</feature>
<dbReference type="GO" id="GO:0004888">
    <property type="term" value="F:transmembrane signaling receptor activity"/>
    <property type="evidence" value="ECO:0007669"/>
    <property type="project" value="InterPro"/>
</dbReference>
<dbReference type="GO" id="GO:0016020">
    <property type="term" value="C:membrane"/>
    <property type="evidence" value="ECO:0007669"/>
    <property type="project" value="UniProtKB-SubCell"/>
</dbReference>
<dbReference type="InterPro" id="IPR036734">
    <property type="entry name" value="Neur_chan_lig-bd_sf"/>
</dbReference>
<sequence>MLLLSVIVLLRAFLAYGDMNVQAVNELQKHLFENYNKVVLPRHNASQPIIVYLESYLADLSQLREAENVLEANMYFHITWTDEFLTWNSSEYNITELSVNYDKVWLPDIFMINGLDDSRYLPVQDIMLFITHDGHVNWWPGGNTKTKCKLEVSKYPFDSQLCMVILEPWKASTKEQIFQLLHTPQVQNLKMYDEHADWKVTNLSEVVYVNEFYDYYGIAHYEYRIHLKRRTVYHILNIILPVPLLSIISLCSFLIPPSSGEKMSLCVSIFLSFAVYITVINNELPKTANGICYFGLYLFTQLLIGGFTIILSAVVLHIYHNDRQYDQLDQCKKRKMSSNERVKEVNNLENNVEKIQKNKAFALKLDMFLFKATLILDVVSFVVFLILSNT</sequence>
<comment type="subcellular location">
    <subcellularLocation>
        <location evidence="1">Membrane</location>
        <topology evidence="1">Multi-pass membrane protein</topology>
    </subcellularLocation>
</comment>
<evidence type="ECO:0000259" key="8">
    <source>
        <dbReference type="Pfam" id="PF02932"/>
    </source>
</evidence>
<keyword evidence="5" id="KW-0406">Ion transport</keyword>
<feature type="signal peptide" evidence="5">
    <location>
        <begin position="1"/>
        <end position="17"/>
    </location>
</feature>
<evidence type="ECO:0000259" key="7">
    <source>
        <dbReference type="Pfam" id="PF02931"/>
    </source>
</evidence>
<evidence type="ECO:0000256" key="2">
    <source>
        <dbReference type="ARBA" id="ARBA00022692"/>
    </source>
</evidence>
<evidence type="ECO:0000256" key="5">
    <source>
        <dbReference type="RuleBase" id="RU000687"/>
    </source>
</evidence>
<evidence type="ECO:0000313" key="10">
    <source>
        <dbReference type="Proteomes" id="UP001186944"/>
    </source>
</evidence>
<feature type="transmembrane region" description="Helical" evidence="5">
    <location>
        <begin position="263"/>
        <end position="282"/>
    </location>
</feature>
<keyword evidence="4 5" id="KW-0472">Membrane</keyword>
<dbReference type="InterPro" id="IPR006202">
    <property type="entry name" value="Neur_chan_lig-bd"/>
</dbReference>
<reference evidence="9" key="1">
    <citation type="submission" date="2019-08" db="EMBL/GenBank/DDBJ databases">
        <title>The improved chromosome-level genome for the pearl oyster Pinctada fucata martensii using PacBio sequencing and Hi-C.</title>
        <authorList>
            <person name="Zheng Z."/>
        </authorList>
    </citation>
    <scope>NUCLEOTIDE SEQUENCE</scope>
    <source>
        <strain evidence="9">ZZ-2019</strain>
        <tissue evidence="9">Adductor muscle</tissue>
    </source>
</reference>
<feature type="coiled-coil region" evidence="6">
    <location>
        <begin position="338"/>
        <end position="365"/>
    </location>
</feature>
<keyword evidence="10" id="KW-1185">Reference proteome</keyword>
<dbReference type="InterPro" id="IPR018000">
    <property type="entry name" value="Neurotransmitter_ion_chnl_CS"/>
</dbReference>
<evidence type="ECO:0000313" key="9">
    <source>
        <dbReference type="EMBL" id="KAK3084418.1"/>
    </source>
</evidence>
<dbReference type="Proteomes" id="UP001186944">
    <property type="component" value="Unassembled WGS sequence"/>
</dbReference>
<evidence type="ECO:0000256" key="4">
    <source>
        <dbReference type="ARBA" id="ARBA00023136"/>
    </source>
</evidence>
<dbReference type="CDD" id="cd18989">
    <property type="entry name" value="LGIC_ECD_cation"/>
    <property type="match status" value="1"/>
</dbReference>
<organism evidence="9 10">
    <name type="scientific">Pinctada imbricata</name>
    <name type="common">Atlantic pearl-oyster</name>
    <name type="synonym">Pinctada martensii</name>
    <dbReference type="NCBI Taxonomy" id="66713"/>
    <lineage>
        <taxon>Eukaryota</taxon>
        <taxon>Metazoa</taxon>
        <taxon>Spiralia</taxon>
        <taxon>Lophotrochozoa</taxon>
        <taxon>Mollusca</taxon>
        <taxon>Bivalvia</taxon>
        <taxon>Autobranchia</taxon>
        <taxon>Pteriomorphia</taxon>
        <taxon>Pterioida</taxon>
        <taxon>Pterioidea</taxon>
        <taxon>Pteriidae</taxon>
        <taxon>Pinctada</taxon>
    </lineage>
</organism>
<feature type="transmembrane region" description="Helical" evidence="5">
    <location>
        <begin position="294"/>
        <end position="319"/>
    </location>
</feature>
<feature type="transmembrane region" description="Helical" evidence="5">
    <location>
        <begin position="232"/>
        <end position="256"/>
    </location>
</feature>
<evidence type="ECO:0000256" key="1">
    <source>
        <dbReference type="ARBA" id="ARBA00004141"/>
    </source>
</evidence>
<gene>
    <name evidence="9" type="ORF">FSP39_013251</name>
</gene>
<keyword evidence="3 5" id="KW-1133">Transmembrane helix</keyword>
<evidence type="ECO:0000256" key="3">
    <source>
        <dbReference type="ARBA" id="ARBA00022989"/>
    </source>
</evidence>